<dbReference type="Gene3D" id="2.30.280.10">
    <property type="entry name" value="SRA-YDG"/>
    <property type="match status" value="1"/>
</dbReference>
<dbReference type="AlphaFoldDB" id="A0A6J6XPY8"/>
<dbReference type="EMBL" id="CAFAAI010000143">
    <property type="protein sequence ID" value="CAB4798902.1"/>
    <property type="molecule type" value="Genomic_DNA"/>
</dbReference>
<dbReference type="PROSITE" id="PS51015">
    <property type="entry name" value="YDG"/>
    <property type="match status" value="1"/>
</dbReference>
<name>A0A6J6XPY8_9ZZZZ</name>
<dbReference type="InterPro" id="IPR045134">
    <property type="entry name" value="UHRF1/2-like"/>
</dbReference>
<dbReference type="InterPro" id="IPR015947">
    <property type="entry name" value="PUA-like_sf"/>
</dbReference>
<dbReference type="InterPro" id="IPR003615">
    <property type="entry name" value="HNH_nuc"/>
</dbReference>
<dbReference type="Pfam" id="PF13391">
    <property type="entry name" value="HNH_2"/>
    <property type="match status" value="1"/>
</dbReference>
<reference evidence="2" key="1">
    <citation type="submission" date="2020-05" db="EMBL/GenBank/DDBJ databases">
        <authorList>
            <person name="Chiriac C."/>
            <person name="Salcher M."/>
            <person name="Ghai R."/>
            <person name="Kavagutti S V."/>
        </authorList>
    </citation>
    <scope>NUCLEOTIDE SEQUENCE</scope>
</reference>
<dbReference type="Pfam" id="PF02182">
    <property type="entry name" value="SAD_SRA"/>
    <property type="match status" value="1"/>
</dbReference>
<dbReference type="GO" id="GO:0016567">
    <property type="term" value="P:protein ubiquitination"/>
    <property type="evidence" value="ECO:0007669"/>
    <property type="project" value="TreeGrafter"/>
</dbReference>
<dbReference type="InterPro" id="IPR003105">
    <property type="entry name" value="SRA_YDG"/>
</dbReference>
<dbReference type="PANTHER" id="PTHR14140:SF27">
    <property type="entry name" value="OS04G0289800 PROTEIN"/>
    <property type="match status" value="1"/>
</dbReference>
<accession>A0A6J6XPY8</accession>
<evidence type="ECO:0000313" key="2">
    <source>
        <dbReference type="EMBL" id="CAB4798902.1"/>
    </source>
</evidence>
<feature type="domain" description="YDG" evidence="1">
    <location>
        <begin position="1"/>
        <end position="101"/>
    </location>
</feature>
<dbReference type="Gene3D" id="1.10.30.50">
    <property type="match status" value="1"/>
</dbReference>
<dbReference type="SMART" id="SM00466">
    <property type="entry name" value="SRA"/>
    <property type="match status" value="1"/>
</dbReference>
<dbReference type="SMART" id="SM00507">
    <property type="entry name" value="HNHc"/>
    <property type="match status" value="1"/>
</dbReference>
<protein>
    <submittedName>
        <fullName evidence="2">Unannotated protein</fullName>
    </submittedName>
</protein>
<dbReference type="GO" id="GO:0061630">
    <property type="term" value="F:ubiquitin protein ligase activity"/>
    <property type="evidence" value="ECO:0007669"/>
    <property type="project" value="TreeGrafter"/>
</dbReference>
<dbReference type="GO" id="GO:0044027">
    <property type="term" value="P:negative regulation of gene expression via chromosomal CpG island methylation"/>
    <property type="evidence" value="ECO:0007669"/>
    <property type="project" value="TreeGrafter"/>
</dbReference>
<organism evidence="2">
    <name type="scientific">freshwater metagenome</name>
    <dbReference type="NCBI Taxonomy" id="449393"/>
    <lineage>
        <taxon>unclassified sequences</taxon>
        <taxon>metagenomes</taxon>
        <taxon>ecological metagenomes</taxon>
    </lineage>
</organism>
<dbReference type="SUPFAM" id="SSF88697">
    <property type="entry name" value="PUA domain-like"/>
    <property type="match status" value="1"/>
</dbReference>
<proteinExistence type="predicted"/>
<dbReference type="CDD" id="cd00085">
    <property type="entry name" value="HNHc"/>
    <property type="match status" value="1"/>
</dbReference>
<sequence>MVSGGYEDDVDSGAVIIYTGQGGNDPNTKKQIDHQGFDRGNGALAKSCDEGLPVRVVRGSAGNRLYSPSNGYRYDGLFRVDQYWHEVGRSGFRVYRFRLVKLEDDTVTVSASPMPAGTLTPSVRSGWTQRVVRSSAVSVTVKNLHDHTCQFCATRLVLATGPYAEGAHIRPLGRPHSGPDTPDNVLCLCPNCHVRFDAGVLSITSTFEVIDRLSGVSVGPLRLVGSHRPAEDHLRYHRDTIGRS</sequence>
<evidence type="ECO:0000259" key="1">
    <source>
        <dbReference type="PROSITE" id="PS51015"/>
    </source>
</evidence>
<gene>
    <name evidence="2" type="ORF">UFOPK2992_00905</name>
</gene>
<dbReference type="PANTHER" id="PTHR14140">
    <property type="entry name" value="E3 UBIQUITIN-PROTEIN LIGASE UHRF-RELATED"/>
    <property type="match status" value="1"/>
</dbReference>
<dbReference type="InterPro" id="IPR036987">
    <property type="entry name" value="SRA-YDG_sf"/>
</dbReference>